<dbReference type="RefSeq" id="WP_377820115.1">
    <property type="nucleotide sequence ID" value="NZ_JBHSWJ010000002.1"/>
</dbReference>
<feature type="domain" description="DUF7059" evidence="2">
    <location>
        <begin position="15"/>
        <end position="96"/>
    </location>
</feature>
<sequence length="169" mass="17091">MSDLAALAADLRALPYTVDSVRQCLGPAASAALMREQPVAADLATRERGGIAALVRLFTLGLPVPLALAESALPRCGVAGLVSLGLASAAEGAVNALVDLRPYGDESHDWFVASDLSELATRAPLRTDHVLGIGGASTTLASWTPSAGGPGTGSRDRLRGAGAASVHAR</sequence>
<feature type="region of interest" description="Disordered" evidence="1">
    <location>
        <begin position="142"/>
        <end position="169"/>
    </location>
</feature>
<protein>
    <recommendedName>
        <fullName evidence="2">DUF7059 domain-containing protein</fullName>
    </recommendedName>
</protein>
<dbReference type="InterPro" id="IPR055487">
    <property type="entry name" value="DUF7059"/>
</dbReference>
<evidence type="ECO:0000313" key="4">
    <source>
        <dbReference type="Proteomes" id="UP001596356"/>
    </source>
</evidence>
<proteinExistence type="predicted"/>
<dbReference type="EMBL" id="JBHSWJ010000002">
    <property type="protein sequence ID" value="MFC6712644.1"/>
    <property type="molecule type" value="Genomic_DNA"/>
</dbReference>
<evidence type="ECO:0000256" key="1">
    <source>
        <dbReference type="SAM" id="MobiDB-lite"/>
    </source>
</evidence>
<evidence type="ECO:0000313" key="3">
    <source>
        <dbReference type="EMBL" id="MFC6712644.1"/>
    </source>
</evidence>
<gene>
    <name evidence="3" type="ORF">ACFQBT_01760</name>
</gene>
<accession>A0ABW2AP13</accession>
<dbReference type="Proteomes" id="UP001596356">
    <property type="component" value="Unassembled WGS sequence"/>
</dbReference>
<reference evidence="4" key="1">
    <citation type="journal article" date="2019" name="Int. J. Syst. Evol. Microbiol.">
        <title>The Global Catalogue of Microorganisms (GCM) 10K type strain sequencing project: providing services to taxonomists for standard genome sequencing and annotation.</title>
        <authorList>
            <consortium name="The Broad Institute Genomics Platform"/>
            <consortium name="The Broad Institute Genome Sequencing Center for Infectious Disease"/>
            <person name="Wu L."/>
            <person name="Ma J."/>
        </authorList>
    </citation>
    <scope>NUCLEOTIDE SEQUENCE [LARGE SCALE GENOMIC DNA]</scope>
    <source>
        <strain evidence="4">NBRC 106593</strain>
    </source>
</reference>
<name>A0ABW2AP13_9MICO</name>
<dbReference type="Pfam" id="PF23186">
    <property type="entry name" value="DUF7059"/>
    <property type="match status" value="1"/>
</dbReference>
<comment type="caution">
    <text evidence="3">The sequence shown here is derived from an EMBL/GenBank/DDBJ whole genome shotgun (WGS) entry which is preliminary data.</text>
</comment>
<organism evidence="3 4">
    <name type="scientific">Branchiibius cervicis</name>
    <dbReference type="NCBI Taxonomy" id="908252"/>
    <lineage>
        <taxon>Bacteria</taxon>
        <taxon>Bacillati</taxon>
        <taxon>Actinomycetota</taxon>
        <taxon>Actinomycetes</taxon>
        <taxon>Micrococcales</taxon>
        <taxon>Dermacoccaceae</taxon>
        <taxon>Branchiibius</taxon>
    </lineage>
</organism>
<keyword evidence="4" id="KW-1185">Reference proteome</keyword>
<evidence type="ECO:0000259" key="2">
    <source>
        <dbReference type="Pfam" id="PF23186"/>
    </source>
</evidence>